<dbReference type="RefSeq" id="WP_045030731.1">
    <property type="nucleotide sequence ID" value="NZ_JRHC01000003.1"/>
</dbReference>
<dbReference type="Proteomes" id="UP000032544">
    <property type="component" value="Unassembled WGS sequence"/>
</dbReference>
<dbReference type="STRING" id="1544798.LH29_14415"/>
<gene>
    <name evidence="1" type="ORF">LH29_14415</name>
</gene>
<accession>A0A0D8J8V7</accession>
<protein>
    <submittedName>
        <fullName evidence="1">Uncharacterized protein</fullName>
    </submittedName>
</protein>
<dbReference type="AlphaFoldDB" id="A0A0D8J8V7"/>
<keyword evidence="2" id="KW-1185">Reference proteome</keyword>
<name>A0A0D8J8V7_9BACT</name>
<evidence type="ECO:0000313" key="1">
    <source>
        <dbReference type="EMBL" id="KJF43420.1"/>
    </source>
</evidence>
<evidence type="ECO:0000313" key="2">
    <source>
        <dbReference type="Proteomes" id="UP000032544"/>
    </source>
</evidence>
<proteinExistence type="predicted"/>
<sequence>MEIASLSNIKKELKNLPPEVLHDVITRLAKYKKDNKELLSYLLFEAHNEDEYIRQVKEEIDLEFMSLNRSSFYLAKKTIRKVLKTTNKHIRFSGKKETEIELLLYFCKKLKGSRLDYKRSRVVFNMYLNQVKRIQKVISMLHEDLQYDYREELEAL</sequence>
<dbReference type="OrthoDB" id="978748at2"/>
<reference evidence="1 2" key="1">
    <citation type="submission" date="2014-09" db="EMBL/GenBank/DDBJ databases">
        <title>Draft Genome Sequence of Draconibacterium sp. JN14CK-3.</title>
        <authorList>
            <person name="Dong C."/>
            <person name="Lai Q."/>
            <person name="Shao Z."/>
        </authorList>
    </citation>
    <scope>NUCLEOTIDE SEQUENCE [LARGE SCALE GENOMIC DNA]</scope>
    <source>
        <strain evidence="1 2">JN14CK-3</strain>
    </source>
</reference>
<comment type="caution">
    <text evidence="1">The sequence shown here is derived from an EMBL/GenBank/DDBJ whole genome shotgun (WGS) entry which is preliminary data.</text>
</comment>
<organism evidence="1 2">
    <name type="scientific">Draconibacterium sediminis</name>
    <dbReference type="NCBI Taxonomy" id="1544798"/>
    <lineage>
        <taxon>Bacteria</taxon>
        <taxon>Pseudomonadati</taxon>
        <taxon>Bacteroidota</taxon>
        <taxon>Bacteroidia</taxon>
        <taxon>Marinilabiliales</taxon>
        <taxon>Prolixibacteraceae</taxon>
        <taxon>Draconibacterium</taxon>
    </lineage>
</organism>
<dbReference type="PATRIC" id="fig|1544798.3.peg.3046"/>
<dbReference type="EMBL" id="JRHC01000003">
    <property type="protein sequence ID" value="KJF43420.1"/>
    <property type="molecule type" value="Genomic_DNA"/>
</dbReference>